<comment type="similarity">
    <text evidence="2 4">Belongs to the pyridoxal phosphate-binding protein YggS/PROSC family.</text>
</comment>
<dbReference type="PANTHER" id="PTHR10146">
    <property type="entry name" value="PROLINE SYNTHETASE CO-TRANSCRIBED BACTERIAL HOMOLOG PROTEIN"/>
    <property type="match status" value="1"/>
</dbReference>
<evidence type="ECO:0000256" key="2">
    <source>
        <dbReference type="HAMAP-Rule" id="MF_02087"/>
    </source>
</evidence>
<dbReference type="CDD" id="cd00635">
    <property type="entry name" value="PLPDE_III_YBL036c_like"/>
    <property type="match status" value="1"/>
</dbReference>
<dbReference type="Proteomes" id="UP000809273">
    <property type="component" value="Unassembled WGS sequence"/>
</dbReference>
<gene>
    <name evidence="6" type="ORF">JW984_16030</name>
</gene>
<comment type="cofactor">
    <cofactor evidence="3">
        <name>pyridoxal 5'-phosphate</name>
        <dbReference type="ChEBI" id="CHEBI:597326"/>
    </cofactor>
</comment>
<dbReference type="Pfam" id="PF01168">
    <property type="entry name" value="Ala_racemase_N"/>
    <property type="match status" value="1"/>
</dbReference>
<dbReference type="PANTHER" id="PTHR10146:SF14">
    <property type="entry name" value="PYRIDOXAL PHOSPHATE HOMEOSTASIS PROTEIN"/>
    <property type="match status" value="1"/>
</dbReference>
<dbReference type="InterPro" id="IPR001608">
    <property type="entry name" value="Ala_racemase_N"/>
</dbReference>
<feature type="modified residue" description="N6-(pyridoxal phosphate)lysine" evidence="2 3">
    <location>
        <position position="42"/>
    </location>
</feature>
<dbReference type="InterPro" id="IPR011078">
    <property type="entry name" value="PyrdxlP_homeostasis"/>
</dbReference>
<reference evidence="6" key="1">
    <citation type="journal article" date="2021" name="Environ. Microbiol.">
        <title>Genomic characterization of three novel Desulfobacterota classes expand the metabolic and phylogenetic diversity of the phylum.</title>
        <authorList>
            <person name="Murphy C.L."/>
            <person name="Biggerstaff J."/>
            <person name="Eichhorn A."/>
            <person name="Ewing E."/>
            <person name="Shahan R."/>
            <person name="Soriano D."/>
            <person name="Stewart S."/>
            <person name="VanMol K."/>
            <person name="Walker R."/>
            <person name="Walters P."/>
            <person name="Elshahed M.S."/>
            <person name="Youssef N.H."/>
        </authorList>
    </citation>
    <scope>NUCLEOTIDE SEQUENCE</scope>
    <source>
        <strain evidence="6">Zod_Metabat.24</strain>
    </source>
</reference>
<dbReference type="NCBIfam" id="TIGR00044">
    <property type="entry name" value="YggS family pyridoxal phosphate-dependent enzyme"/>
    <property type="match status" value="1"/>
</dbReference>
<dbReference type="EMBL" id="JAFGIX010000086">
    <property type="protein sequence ID" value="MBN1574707.1"/>
    <property type="molecule type" value="Genomic_DNA"/>
</dbReference>
<evidence type="ECO:0000256" key="1">
    <source>
        <dbReference type="ARBA" id="ARBA00022898"/>
    </source>
</evidence>
<feature type="domain" description="Alanine racemase N-terminal" evidence="5">
    <location>
        <begin position="36"/>
        <end position="237"/>
    </location>
</feature>
<comment type="caution">
    <text evidence="6">The sequence shown here is derived from an EMBL/GenBank/DDBJ whole genome shotgun (WGS) entry which is preliminary data.</text>
</comment>
<proteinExistence type="inferred from homology"/>
<dbReference type="HAMAP" id="MF_02087">
    <property type="entry name" value="PLP_homeostasis"/>
    <property type="match status" value="1"/>
</dbReference>
<evidence type="ECO:0000313" key="7">
    <source>
        <dbReference type="Proteomes" id="UP000809273"/>
    </source>
</evidence>
<reference evidence="6" key="2">
    <citation type="submission" date="2021-01" db="EMBL/GenBank/DDBJ databases">
        <authorList>
            <person name="Hahn C.R."/>
            <person name="Youssef N.H."/>
            <person name="Elshahed M."/>
        </authorList>
    </citation>
    <scope>NUCLEOTIDE SEQUENCE</scope>
    <source>
        <strain evidence="6">Zod_Metabat.24</strain>
    </source>
</reference>
<evidence type="ECO:0000256" key="4">
    <source>
        <dbReference type="RuleBase" id="RU004514"/>
    </source>
</evidence>
<accession>A0A9D8KJM8</accession>
<dbReference type="GO" id="GO:0030170">
    <property type="term" value="F:pyridoxal phosphate binding"/>
    <property type="evidence" value="ECO:0007669"/>
    <property type="project" value="UniProtKB-UniRule"/>
</dbReference>
<dbReference type="InterPro" id="IPR029066">
    <property type="entry name" value="PLP-binding_barrel"/>
</dbReference>
<dbReference type="Gene3D" id="3.20.20.10">
    <property type="entry name" value="Alanine racemase"/>
    <property type="match status" value="1"/>
</dbReference>
<comment type="function">
    <text evidence="2">Pyridoxal 5'-phosphate (PLP)-binding protein, which is involved in PLP homeostasis.</text>
</comment>
<evidence type="ECO:0000256" key="3">
    <source>
        <dbReference type="PIRSR" id="PIRSR004848-1"/>
    </source>
</evidence>
<dbReference type="SUPFAM" id="SSF51419">
    <property type="entry name" value="PLP-binding barrel"/>
    <property type="match status" value="1"/>
</dbReference>
<evidence type="ECO:0000313" key="6">
    <source>
        <dbReference type="EMBL" id="MBN1574707.1"/>
    </source>
</evidence>
<organism evidence="6 7">
    <name type="scientific">Candidatus Zymogenus saltonus</name>
    <dbReference type="NCBI Taxonomy" id="2844893"/>
    <lineage>
        <taxon>Bacteria</taxon>
        <taxon>Deltaproteobacteria</taxon>
        <taxon>Candidatus Zymogenia</taxon>
        <taxon>Candidatus Zymogeniales</taxon>
        <taxon>Candidatus Zymogenaceae</taxon>
        <taxon>Candidatus Zymogenus</taxon>
    </lineage>
</organism>
<dbReference type="AlphaFoldDB" id="A0A9D8KJM8"/>
<evidence type="ECO:0000259" key="5">
    <source>
        <dbReference type="Pfam" id="PF01168"/>
    </source>
</evidence>
<dbReference type="PIRSF" id="PIRSF004848">
    <property type="entry name" value="YBL036c_PLPDEIII"/>
    <property type="match status" value="1"/>
</dbReference>
<name>A0A9D8KJM8_9DELT</name>
<keyword evidence="1 2" id="KW-0663">Pyridoxal phosphate</keyword>
<protein>
    <recommendedName>
        <fullName evidence="2">Pyridoxal phosphate homeostasis protein</fullName>
        <shortName evidence="2">PLP homeostasis protein</shortName>
    </recommendedName>
</protein>
<dbReference type="FunFam" id="3.20.20.10:FF:000018">
    <property type="entry name" value="Pyridoxal phosphate homeostasis protein"/>
    <property type="match status" value="1"/>
</dbReference>
<sequence>MRLVVETEEIKKNLERVLGQIRDACGRVGRDPAGVTLITVTKTFDLGVVERAIEAGAADLGENYVQEAKEKIEGMPGSGAGGVRWHFIGHLQRNKSRYAVKLFDLIHSVDGLPLAVELDRRAKGVGKVQEILVQVNISHEERKSGIEVSGVVDLVRGISTLENLKVRGLMGMPPFGLDTEEVRPFFTALRELLEKIKAENIPGVSMDELSMGMSADYPVAIEEGATMVRVGTAIFGQRR</sequence>